<dbReference type="PROSITE" id="PS00236">
    <property type="entry name" value="NEUROTR_ION_CHANNEL"/>
    <property type="match status" value="1"/>
</dbReference>
<proteinExistence type="inferred from homology"/>
<evidence type="ECO:0000256" key="3">
    <source>
        <dbReference type="ARBA" id="ARBA00022692"/>
    </source>
</evidence>
<dbReference type="Gene3D" id="1.20.58.390">
    <property type="entry name" value="Neurotransmitter-gated ion-channel transmembrane domain"/>
    <property type="match status" value="1"/>
</dbReference>
<feature type="transmembrane region" description="Helical" evidence="18">
    <location>
        <begin position="295"/>
        <end position="315"/>
    </location>
</feature>
<keyword evidence="13" id="KW-0868">Chloride</keyword>
<keyword evidence="2" id="KW-1003">Cell membrane</keyword>
<dbReference type="PRINTS" id="PR01079">
    <property type="entry name" value="GABAARALPHA"/>
</dbReference>
<comment type="similarity">
    <text evidence="18">Belongs to the ligand-gated ion channel (TC 1.A.9) family.</text>
</comment>
<evidence type="ECO:0000256" key="7">
    <source>
        <dbReference type="ARBA" id="ARBA00023065"/>
    </source>
</evidence>
<dbReference type="Pfam" id="PF02931">
    <property type="entry name" value="Neur_chan_LBD"/>
    <property type="match status" value="1"/>
</dbReference>
<keyword evidence="6" id="KW-0770">Synapse</keyword>
<dbReference type="NCBIfam" id="TIGR00860">
    <property type="entry name" value="LIC"/>
    <property type="match status" value="1"/>
</dbReference>
<dbReference type="InterPro" id="IPR006028">
    <property type="entry name" value="GABAA/Glycine_rcpt"/>
</dbReference>
<dbReference type="InterPro" id="IPR038050">
    <property type="entry name" value="Neuro_actylchol_rec"/>
</dbReference>
<evidence type="ECO:0000256" key="13">
    <source>
        <dbReference type="ARBA" id="ARBA00023214"/>
    </source>
</evidence>
<evidence type="ECO:0000313" key="21">
    <source>
        <dbReference type="EMBL" id="KAJ7372036.1"/>
    </source>
</evidence>
<evidence type="ECO:0000256" key="11">
    <source>
        <dbReference type="ARBA" id="ARBA00023173"/>
    </source>
</evidence>
<gene>
    <name evidence="21" type="ORF">OS493_021464</name>
</gene>
<comment type="caution">
    <text evidence="18">Lacks conserved residue(s) required for the propagation of feature annotation.</text>
</comment>
<keyword evidence="7 18" id="KW-0406">Ion transport</keyword>
<keyword evidence="1 18" id="KW-0813">Transport</keyword>
<dbReference type="CDD" id="cd19049">
    <property type="entry name" value="LGIC_TM_anion"/>
    <property type="match status" value="1"/>
</dbReference>
<dbReference type="GO" id="GO:0004890">
    <property type="term" value="F:GABA-A receptor activity"/>
    <property type="evidence" value="ECO:0007669"/>
    <property type="project" value="InterPro"/>
</dbReference>
<evidence type="ECO:0000256" key="12">
    <source>
        <dbReference type="ARBA" id="ARBA00023180"/>
    </source>
</evidence>
<evidence type="ECO:0000256" key="15">
    <source>
        <dbReference type="ARBA" id="ARBA00023286"/>
    </source>
</evidence>
<name>A0A9W9YZ49_9CNID</name>
<dbReference type="PRINTS" id="PR00253">
    <property type="entry name" value="GABAARECEPTR"/>
</dbReference>
<dbReference type="GO" id="GO:0045211">
    <property type="term" value="C:postsynaptic membrane"/>
    <property type="evidence" value="ECO:0007669"/>
    <property type="project" value="UniProtKB-SubCell"/>
</dbReference>
<dbReference type="SUPFAM" id="SSF90112">
    <property type="entry name" value="Neurotransmitter-gated ion-channel transmembrane pore"/>
    <property type="match status" value="1"/>
</dbReference>
<feature type="transmembrane region" description="Helical" evidence="18">
    <location>
        <begin position="262"/>
        <end position="283"/>
    </location>
</feature>
<evidence type="ECO:0000256" key="14">
    <source>
        <dbReference type="ARBA" id="ARBA00023257"/>
    </source>
</evidence>
<sequence>MEAFTEATRMLNKNERLQTALILLAVLVVSSKQLSLNISSQNRSFKAYANSTWIVETLLKNYDKRIRPGVKGSPSEVRVDMYVANIWAMEEVKMDFTIDIYLRQYWRDERLAFAHLTSDPVLTLSSNINKQIWIPSTYFLKTKIAYFHDVTTENYLLQIQPNGSIFYSIRLTITTSCTLDLRRFPHDTQMCTLALESYGYQTTDVWYAWNPRDDNTSAIYVNKDVELPQFELASVEKTSVINKYNIGNHSSLVAVFKMKRRIGYFLIDTYVPSTIIVIISWISFWINPDTAPARVALGITTVLTMTTLISSARASLPKVSYVKAIDWYLLLCLIFVFGSILEYTFIAFMINVRNKNNRKVLAENGWNGSSKKQEDKRELLSVLDPKCSPRRGSALKRVFSQTETDSLGADTKTFPEKTESDKWYLISNPLNIDKCSRIGFPLTFFAFNCIYWLVHTKIELRGRKITTTNVQS</sequence>
<accession>A0A9W9YZ49</accession>
<dbReference type="Pfam" id="PF02932">
    <property type="entry name" value="Neur_chan_memb"/>
    <property type="match status" value="1"/>
</dbReference>
<keyword evidence="8 18" id="KW-0472">Membrane</keyword>
<dbReference type="InterPro" id="IPR001390">
    <property type="entry name" value="GABAAa_rcpt"/>
</dbReference>
<evidence type="ECO:0000256" key="8">
    <source>
        <dbReference type="ARBA" id="ARBA00023136"/>
    </source>
</evidence>
<keyword evidence="4" id="KW-0732">Signal</keyword>
<dbReference type="InterPro" id="IPR006201">
    <property type="entry name" value="Neur_channel"/>
</dbReference>
<comment type="caution">
    <text evidence="21">The sequence shown here is derived from an EMBL/GenBank/DDBJ whole genome shotgun (WGS) entry which is preliminary data.</text>
</comment>
<dbReference type="SUPFAM" id="SSF63712">
    <property type="entry name" value="Nicotinic receptor ligand binding domain-like"/>
    <property type="match status" value="1"/>
</dbReference>
<dbReference type="PRINTS" id="PR00252">
    <property type="entry name" value="NRIONCHANNEL"/>
</dbReference>
<feature type="domain" description="Neurotransmitter-gated ion-channel ligand-binding" evidence="19">
    <location>
        <begin position="54"/>
        <end position="261"/>
    </location>
</feature>
<keyword evidence="16 18" id="KW-0407">Ion channel</keyword>
<dbReference type="FunFam" id="1.20.58.390:FF:000145">
    <property type="entry name" value="Predicted protein"/>
    <property type="match status" value="1"/>
</dbReference>
<evidence type="ECO:0000256" key="2">
    <source>
        <dbReference type="ARBA" id="ARBA00022475"/>
    </source>
</evidence>
<evidence type="ECO:0000256" key="10">
    <source>
        <dbReference type="ARBA" id="ARBA00023170"/>
    </source>
</evidence>
<evidence type="ECO:0000256" key="18">
    <source>
        <dbReference type="RuleBase" id="RU000687"/>
    </source>
</evidence>
<dbReference type="InterPro" id="IPR006202">
    <property type="entry name" value="Neur_chan_lig-bd"/>
</dbReference>
<evidence type="ECO:0000313" key="22">
    <source>
        <dbReference type="Proteomes" id="UP001163046"/>
    </source>
</evidence>
<keyword evidence="3 18" id="KW-0812">Transmembrane</keyword>
<evidence type="ECO:0000256" key="5">
    <source>
        <dbReference type="ARBA" id="ARBA00022989"/>
    </source>
</evidence>
<keyword evidence="5 18" id="KW-1133">Transmembrane helix</keyword>
<dbReference type="AlphaFoldDB" id="A0A9W9YZ49"/>
<reference evidence="21" key="1">
    <citation type="submission" date="2023-01" db="EMBL/GenBank/DDBJ databases">
        <title>Genome assembly of the deep-sea coral Lophelia pertusa.</title>
        <authorList>
            <person name="Herrera S."/>
            <person name="Cordes E."/>
        </authorList>
    </citation>
    <scope>NUCLEOTIDE SEQUENCE</scope>
    <source>
        <strain evidence="21">USNM1676648</strain>
        <tissue evidence="21">Polyp</tissue>
    </source>
</reference>
<evidence type="ECO:0000256" key="4">
    <source>
        <dbReference type="ARBA" id="ARBA00022729"/>
    </source>
</evidence>
<keyword evidence="14" id="KW-0628">Postsynaptic cell membrane</keyword>
<dbReference type="Proteomes" id="UP001163046">
    <property type="component" value="Unassembled WGS sequence"/>
</dbReference>
<dbReference type="InterPro" id="IPR006029">
    <property type="entry name" value="Neurotrans-gated_channel_TM"/>
</dbReference>
<feature type="domain" description="Neurotransmitter-gated ion-channel transmembrane" evidence="20">
    <location>
        <begin position="269"/>
        <end position="361"/>
    </location>
</feature>
<dbReference type="GO" id="GO:0005230">
    <property type="term" value="F:extracellular ligand-gated monoatomic ion channel activity"/>
    <property type="evidence" value="ECO:0007669"/>
    <property type="project" value="InterPro"/>
</dbReference>
<dbReference type="Gene3D" id="2.70.170.10">
    <property type="entry name" value="Neurotransmitter-gated ion-channel ligand-binding domain"/>
    <property type="match status" value="1"/>
</dbReference>
<evidence type="ECO:0000256" key="9">
    <source>
        <dbReference type="ARBA" id="ARBA00023157"/>
    </source>
</evidence>
<dbReference type="CDD" id="cd18990">
    <property type="entry name" value="LGIC_ECD_GABAAR"/>
    <property type="match status" value="1"/>
</dbReference>
<evidence type="ECO:0000256" key="17">
    <source>
        <dbReference type="ARBA" id="ARBA00034104"/>
    </source>
</evidence>
<keyword evidence="15" id="KW-1071">Ligand-gated ion channel</keyword>
<keyword evidence="11" id="KW-0869">Chloride channel</keyword>
<evidence type="ECO:0000256" key="6">
    <source>
        <dbReference type="ARBA" id="ARBA00023018"/>
    </source>
</evidence>
<evidence type="ECO:0000256" key="16">
    <source>
        <dbReference type="ARBA" id="ARBA00023303"/>
    </source>
</evidence>
<dbReference type="InterPro" id="IPR036734">
    <property type="entry name" value="Neur_chan_lig-bd_sf"/>
</dbReference>
<dbReference type="FunFam" id="2.70.170.10:FF:000102">
    <property type="entry name" value="Predicted protein"/>
    <property type="match status" value="1"/>
</dbReference>
<dbReference type="EMBL" id="MU826839">
    <property type="protein sequence ID" value="KAJ7372036.1"/>
    <property type="molecule type" value="Genomic_DNA"/>
</dbReference>
<evidence type="ECO:0000256" key="1">
    <source>
        <dbReference type="ARBA" id="ARBA00022448"/>
    </source>
</evidence>
<dbReference type="OrthoDB" id="8890589at2759"/>
<evidence type="ECO:0000259" key="19">
    <source>
        <dbReference type="Pfam" id="PF02931"/>
    </source>
</evidence>
<keyword evidence="10" id="KW-0675">Receptor</keyword>
<dbReference type="GO" id="GO:0034707">
    <property type="term" value="C:chloride channel complex"/>
    <property type="evidence" value="ECO:0007669"/>
    <property type="project" value="UniProtKB-KW"/>
</dbReference>
<comment type="subcellular location">
    <subcellularLocation>
        <location evidence="17">Postsynaptic cell membrane</location>
        <topology evidence="17">Multi-pass membrane protein</topology>
    </subcellularLocation>
</comment>
<evidence type="ECO:0000259" key="20">
    <source>
        <dbReference type="Pfam" id="PF02932"/>
    </source>
</evidence>
<feature type="transmembrane region" description="Helical" evidence="18">
    <location>
        <begin position="327"/>
        <end position="350"/>
    </location>
</feature>
<dbReference type="InterPro" id="IPR036719">
    <property type="entry name" value="Neuro-gated_channel_TM_sf"/>
</dbReference>
<keyword evidence="9" id="KW-1015">Disulfide bond</keyword>
<organism evidence="21 22">
    <name type="scientific">Desmophyllum pertusum</name>
    <dbReference type="NCBI Taxonomy" id="174260"/>
    <lineage>
        <taxon>Eukaryota</taxon>
        <taxon>Metazoa</taxon>
        <taxon>Cnidaria</taxon>
        <taxon>Anthozoa</taxon>
        <taxon>Hexacorallia</taxon>
        <taxon>Scleractinia</taxon>
        <taxon>Caryophylliina</taxon>
        <taxon>Caryophylliidae</taxon>
        <taxon>Desmophyllum</taxon>
    </lineage>
</organism>
<dbReference type="InterPro" id="IPR018000">
    <property type="entry name" value="Neurotransmitter_ion_chnl_CS"/>
</dbReference>
<protein>
    <submittedName>
        <fullName evidence="21">Uncharacterized protein</fullName>
    </submittedName>
</protein>
<dbReference type="PANTHER" id="PTHR18945">
    <property type="entry name" value="NEUROTRANSMITTER GATED ION CHANNEL"/>
    <property type="match status" value="1"/>
</dbReference>
<keyword evidence="22" id="KW-1185">Reference proteome</keyword>
<dbReference type="GO" id="GO:0005254">
    <property type="term" value="F:chloride channel activity"/>
    <property type="evidence" value="ECO:0007669"/>
    <property type="project" value="UniProtKB-KW"/>
</dbReference>
<keyword evidence="12" id="KW-0325">Glycoprotein</keyword>